<dbReference type="InParanoid" id="Q7S3H3"/>
<dbReference type="GO" id="GO:0005737">
    <property type="term" value="C:cytoplasm"/>
    <property type="evidence" value="ECO:0000318"/>
    <property type="project" value="GO_Central"/>
</dbReference>
<evidence type="ECO:0000256" key="7">
    <source>
        <dbReference type="RuleBase" id="RU366011"/>
    </source>
</evidence>
<evidence type="ECO:0000256" key="4">
    <source>
        <dbReference type="ARBA" id="ARBA00023002"/>
    </source>
</evidence>
<dbReference type="RefSeq" id="XP_959227.1">
    <property type="nucleotide sequence ID" value="XM_954134.3"/>
</dbReference>
<dbReference type="OrthoDB" id="1882547at2759"/>
<evidence type="ECO:0000256" key="1">
    <source>
        <dbReference type="ARBA" id="ARBA00010505"/>
    </source>
</evidence>
<reference evidence="9 10" key="1">
    <citation type="journal article" date="2003" name="Nature">
        <title>The genome sequence of the filamentous fungus Neurospora crassa.</title>
        <authorList>
            <person name="Galagan J.E."/>
            <person name="Calvo S.E."/>
            <person name="Borkovich K.A."/>
            <person name="Selker E.U."/>
            <person name="Read N.D."/>
            <person name="Jaffe D."/>
            <person name="FitzHugh W."/>
            <person name="Ma L.J."/>
            <person name="Smirnov S."/>
            <person name="Purcell S."/>
            <person name="Rehman B."/>
            <person name="Elkins T."/>
            <person name="Engels R."/>
            <person name="Wang S."/>
            <person name="Nielsen C.B."/>
            <person name="Butler J."/>
            <person name="Endrizzi M."/>
            <person name="Qui D."/>
            <person name="Ianakiev P."/>
            <person name="Bell-Pedersen D."/>
            <person name="Nelson M.A."/>
            <person name="Werner-Washburne M."/>
            <person name="Selitrennikoff C.P."/>
            <person name="Kinsey J.A."/>
            <person name="Braun E.L."/>
            <person name="Zelter A."/>
            <person name="Schulte U."/>
            <person name="Kothe G.O."/>
            <person name="Jedd G."/>
            <person name="Mewes W."/>
            <person name="Staben C."/>
            <person name="Marcotte E."/>
            <person name="Greenberg D."/>
            <person name="Roy A."/>
            <person name="Foley K."/>
            <person name="Naylor J."/>
            <person name="Stange-Thomann N."/>
            <person name="Barrett R."/>
            <person name="Gnerre S."/>
            <person name="Kamal M."/>
            <person name="Kamvysselis M."/>
            <person name="Mauceli E."/>
            <person name="Bielke C."/>
            <person name="Rudd S."/>
            <person name="Frishman D."/>
            <person name="Krystofova S."/>
            <person name="Rasmussen C."/>
            <person name="Metzenberg R.L."/>
            <person name="Perkins D.D."/>
            <person name="Kroken S."/>
            <person name="Cogoni C."/>
            <person name="Macino G."/>
            <person name="Catcheside D."/>
            <person name="Li W."/>
            <person name="Pratt R.J."/>
            <person name="Osmani S.A."/>
            <person name="DeSouza C.P."/>
            <person name="Glass L."/>
            <person name="Orbach M.J."/>
            <person name="Berglund J.A."/>
            <person name="Voelker R."/>
            <person name="Yarden O."/>
            <person name="Plamann M."/>
            <person name="Seiler S."/>
            <person name="Dunlap J."/>
            <person name="Radford A."/>
            <person name="Aramayo R."/>
            <person name="Natvig D.O."/>
            <person name="Alex L.A."/>
            <person name="Mannhaupt G."/>
            <person name="Ebbole D.J."/>
            <person name="Freitag M."/>
            <person name="Paulsen I."/>
            <person name="Sachs M.S."/>
            <person name="Lander E.S."/>
            <person name="Nusbaum C."/>
            <person name="Birren B."/>
        </authorList>
    </citation>
    <scope>NUCLEOTIDE SEQUENCE [LARGE SCALE GENOMIC DNA]</scope>
    <source>
        <strain evidence="10">ATCC 24698 / 74-OR23-1A / CBS 708.71 / DSM 1257 / FGSC 987</strain>
    </source>
</reference>
<dbReference type="EMBL" id="CM002242">
    <property type="protein sequence ID" value="EAA29991.1"/>
    <property type="molecule type" value="Genomic_DNA"/>
</dbReference>
<dbReference type="PANTHER" id="PTHR10430:SF39">
    <property type="entry name" value="PEROXISOMAL MEMBRANE ASSOCIATED PROTEIN 20"/>
    <property type="match status" value="1"/>
</dbReference>
<dbReference type="GO" id="GO:0045454">
    <property type="term" value="P:cell redox homeostasis"/>
    <property type="evidence" value="ECO:0000318"/>
    <property type="project" value="GO_Central"/>
</dbReference>
<evidence type="ECO:0000313" key="9">
    <source>
        <dbReference type="EMBL" id="EAA29991.1"/>
    </source>
</evidence>
<evidence type="ECO:0000256" key="6">
    <source>
        <dbReference type="PIRSR" id="PIRSR637944-1"/>
    </source>
</evidence>
<comment type="function">
    <text evidence="7">Thiol-specific peroxidase that catalyzes the reduction of hydrogen peroxide and organic hydroperoxides to water and alcohols, respectively. Plays a role in cell protection against oxidative stress by detoxifying peroxides.</text>
</comment>
<dbReference type="PaxDb" id="5141-EFNCRP00000006735"/>
<dbReference type="HOGENOM" id="CLU_072440_3_0_1"/>
<dbReference type="InterPro" id="IPR036249">
    <property type="entry name" value="Thioredoxin-like_sf"/>
</dbReference>
<dbReference type="GO" id="GO:0005739">
    <property type="term" value="C:mitochondrion"/>
    <property type="evidence" value="ECO:0000318"/>
    <property type="project" value="GO_Central"/>
</dbReference>
<evidence type="ECO:0000256" key="5">
    <source>
        <dbReference type="ARBA" id="ARBA00023284"/>
    </source>
</evidence>
<keyword evidence="5 7" id="KW-0676">Redox-active center</keyword>
<name>Q7S3H3_NEUCR</name>
<dbReference type="GO" id="GO:0005777">
    <property type="term" value="C:peroxisome"/>
    <property type="evidence" value="ECO:0000318"/>
    <property type="project" value="GO_Central"/>
</dbReference>
<dbReference type="CDD" id="cd03013">
    <property type="entry name" value="PRX5_like"/>
    <property type="match status" value="1"/>
</dbReference>
<dbReference type="STRING" id="367110.Q7S3H3"/>
<dbReference type="GO" id="GO:0042744">
    <property type="term" value="P:hydrogen peroxide catabolic process"/>
    <property type="evidence" value="ECO:0000318"/>
    <property type="project" value="GO_Central"/>
</dbReference>
<evidence type="ECO:0000256" key="2">
    <source>
        <dbReference type="ARBA" id="ARBA00022559"/>
    </source>
</evidence>
<evidence type="ECO:0000313" key="10">
    <source>
        <dbReference type="Proteomes" id="UP000001805"/>
    </source>
</evidence>
<comment type="similarity">
    <text evidence="1 7">Belongs to the peroxiredoxin family. Prx5 subfamily.</text>
</comment>
<dbReference type="SMR" id="Q7S3H3"/>
<feature type="domain" description="Redoxin" evidence="8">
    <location>
        <begin position="44"/>
        <end position="195"/>
    </location>
</feature>
<gene>
    <name evidence="9" type="ORF">NCU06880</name>
</gene>
<dbReference type="FunFam" id="3.40.30.10:FF:000159">
    <property type="entry name" value="Peroxiredoxin"/>
    <property type="match status" value="1"/>
</dbReference>
<dbReference type="InterPro" id="IPR013740">
    <property type="entry name" value="Redoxin"/>
</dbReference>
<evidence type="ECO:0000259" key="8">
    <source>
        <dbReference type="Pfam" id="PF08534"/>
    </source>
</evidence>
<keyword evidence="2 7" id="KW-0575">Peroxidase</keyword>
<evidence type="ECO:0000256" key="3">
    <source>
        <dbReference type="ARBA" id="ARBA00022862"/>
    </source>
</evidence>
<dbReference type="Proteomes" id="UP000001805">
    <property type="component" value="Chromosome 7, Linkage Group VII"/>
</dbReference>
<keyword evidence="10" id="KW-1185">Reference proteome</keyword>
<keyword evidence="4 7" id="KW-0560">Oxidoreductase</keyword>
<dbReference type="PANTHER" id="PTHR10430">
    <property type="entry name" value="PEROXIREDOXIN"/>
    <property type="match status" value="1"/>
</dbReference>
<dbReference type="GO" id="GO:0008379">
    <property type="term" value="F:thioredoxin peroxidase activity"/>
    <property type="evidence" value="ECO:0000318"/>
    <property type="project" value="GO_Central"/>
</dbReference>
<dbReference type="OMA" id="SAWGKQH"/>
<dbReference type="VEuPathDB" id="FungiDB:NCU06880"/>
<keyword evidence="3 7" id="KW-0049">Antioxidant</keyword>
<accession>Q7S3H3</accession>
<dbReference type="Pfam" id="PF08534">
    <property type="entry name" value="Redoxin"/>
    <property type="match status" value="1"/>
</dbReference>
<dbReference type="AlphaFoldDB" id="Q7S3H3"/>
<dbReference type="InterPro" id="IPR037944">
    <property type="entry name" value="PRX5-like"/>
</dbReference>
<dbReference type="Gene3D" id="3.40.30.10">
    <property type="entry name" value="Glutaredoxin"/>
    <property type="match status" value="1"/>
</dbReference>
<organism evidence="9 10">
    <name type="scientific">Neurospora crassa (strain ATCC 24698 / 74-OR23-1A / CBS 708.71 / DSM 1257 / FGSC 987)</name>
    <dbReference type="NCBI Taxonomy" id="367110"/>
    <lineage>
        <taxon>Eukaryota</taxon>
        <taxon>Fungi</taxon>
        <taxon>Dikarya</taxon>
        <taxon>Ascomycota</taxon>
        <taxon>Pezizomycotina</taxon>
        <taxon>Sordariomycetes</taxon>
        <taxon>Sordariomycetidae</taxon>
        <taxon>Sordariales</taxon>
        <taxon>Sordariaceae</taxon>
        <taxon>Neurospora</taxon>
    </lineage>
</organism>
<dbReference type="SUPFAM" id="SSF52833">
    <property type="entry name" value="Thioredoxin-like"/>
    <property type="match status" value="1"/>
</dbReference>
<protein>
    <submittedName>
        <fullName evidence="9">AhpC/TSA family protein</fullName>
    </submittedName>
</protein>
<sequence length="196" mass="20711">MFARTALRATASASPIARVSASAAPVAAASRFFSSSPARLVKIGELLPEGELLQEGSPGNKVDLRKEAESARNMLIIGVPAAFSPACSASHIPSYIQHPKTQEFDVKAVVSVNDAFVMKAWKENLDPAGESGIRFLADPSGSFTKALDLTFDSKAIFGNDRSKRYAMIVEDGKVTKIAVEPDNTGTAVSLADKVLG</sequence>
<feature type="active site" description="Cysteine sulfenic acid (-SOH) intermediate" evidence="6">
    <location>
        <position position="87"/>
    </location>
</feature>
<proteinExistence type="inferred from homology"/>
<dbReference type="GeneID" id="3875424"/>
<dbReference type="GO" id="GO:0034599">
    <property type="term" value="P:cellular response to oxidative stress"/>
    <property type="evidence" value="ECO:0000318"/>
    <property type="project" value="GO_Central"/>
</dbReference>
<dbReference type="KEGG" id="ncr:NCU06880"/>